<reference evidence="2" key="1">
    <citation type="submission" date="2022-08" db="EMBL/GenBank/DDBJ databases">
        <title>Draft genome sequencing of Roseisolibacter agri AW1220.</title>
        <authorList>
            <person name="Tobiishi Y."/>
            <person name="Tonouchi A."/>
        </authorList>
    </citation>
    <scope>NUCLEOTIDE SEQUENCE</scope>
    <source>
        <strain evidence="2">AW1220</strain>
    </source>
</reference>
<comment type="caution">
    <text evidence="2">The sequence shown here is derived from an EMBL/GenBank/DDBJ whole genome shotgun (WGS) entry which is preliminary data.</text>
</comment>
<keyword evidence="1" id="KW-0732">Signal</keyword>
<evidence type="ECO:0000256" key="1">
    <source>
        <dbReference type="SAM" id="SignalP"/>
    </source>
</evidence>
<dbReference type="Proteomes" id="UP001161325">
    <property type="component" value="Unassembled WGS sequence"/>
</dbReference>
<dbReference type="RefSeq" id="WP_284352783.1">
    <property type="nucleotide sequence ID" value="NZ_BRXS01000009.1"/>
</dbReference>
<sequence length="270" mass="27688">MSITHIVRGAPALIAAVLALAPGATHAQDAAPRPTRRSAWSIVRPLLEGAASGTGLAAAYISSGGEGWLVSDATAFNAALAAGIGGALGVWAGSGGLAADAPDRPRLRVAAGLASGADHDVSLAIRVPVRGRLSLEAAALVRNATSERFAEETRCGGFFGCVTATYLVDHRYEQSIAGLVRAAYRLPAMGAVTPVLSAGGGPMVTHVDREGVPAARHDGMLMDVGLALELGRVSRWTIEADARGPVRRGLDAARTGPELSLRLGRAFGYR</sequence>
<evidence type="ECO:0000313" key="2">
    <source>
        <dbReference type="EMBL" id="GLC28388.1"/>
    </source>
</evidence>
<feature type="chain" id="PRO_5041273282" description="Outer membrane protein beta-barrel domain-containing protein" evidence="1">
    <location>
        <begin position="28"/>
        <end position="270"/>
    </location>
</feature>
<feature type="signal peptide" evidence="1">
    <location>
        <begin position="1"/>
        <end position="27"/>
    </location>
</feature>
<accession>A0AA37QM57</accession>
<keyword evidence="3" id="KW-1185">Reference proteome</keyword>
<dbReference type="AlphaFoldDB" id="A0AA37QM57"/>
<gene>
    <name evidence="2" type="ORF">rosag_49010</name>
</gene>
<protein>
    <recommendedName>
        <fullName evidence="4">Outer membrane protein beta-barrel domain-containing protein</fullName>
    </recommendedName>
</protein>
<proteinExistence type="predicted"/>
<name>A0AA37QM57_9BACT</name>
<dbReference type="EMBL" id="BRXS01000009">
    <property type="protein sequence ID" value="GLC28388.1"/>
    <property type="molecule type" value="Genomic_DNA"/>
</dbReference>
<organism evidence="2 3">
    <name type="scientific">Roseisolibacter agri</name>
    <dbReference type="NCBI Taxonomy" id="2014610"/>
    <lineage>
        <taxon>Bacteria</taxon>
        <taxon>Pseudomonadati</taxon>
        <taxon>Gemmatimonadota</taxon>
        <taxon>Gemmatimonadia</taxon>
        <taxon>Gemmatimonadales</taxon>
        <taxon>Gemmatimonadaceae</taxon>
        <taxon>Roseisolibacter</taxon>
    </lineage>
</organism>
<evidence type="ECO:0000313" key="3">
    <source>
        <dbReference type="Proteomes" id="UP001161325"/>
    </source>
</evidence>
<evidence type="ECO:0008006" key="4">
    <source>
        <dbReference type="Google" id="ProtNLM"/>
    </source>
</evidence>